<organism evidence="2 3">
    <name type="scientific">Aeromicrobium ginsengisoli</name>
    <dbReference type="NCBI Taxonomy" id="363867"/>
    <lineage>
        <taxon>Bacteria</taxon>
        <taxon>Bacillati</taxon>
        <taxon>Actinomycetota</taxon>
        <taxon>Actinomycetes</taxon>
        <taxon>Propionibacteriales</taxon>
        <taxon>Nocardioidaceae</taxon>
        <taxon>Aeromicrobium</taxon>
    </lineage>
</organism>
<dbReference type="InterPro" id="IPR010721">
    <property type="entry name" value="UstE-like"/>
</dbReference>
<gene>
    <name evidence="2" type="ORF">ESP70_007685</name>
</gene>
<evidence type="ECO:0000313" key="2">
    <source>
        <dbReference type="EMBL" id="KAA1397267.1"/>
    </source>
</evidence>
<evidence type="ECO:0000313" key="3">
    <source>
        <dbReference type="Proteomes" id="UP000380867"/>
    </source>
</evidence>
<keyword evidence="1" id="KW-0812">Transmembrane</keyword>
<proteinExistence type="predicted"/>
<dbReference type="PROSITE" id="PS50244">
    <property type="entry name" value="S5A_REDUCTASE"/>
    <property type="match status" value="1"/>
</dbReference>
<feature type="transmembrane region" description="Helical" evidence="1">
    <location>
        <begin position="12"/>
        <end position="31"/>
    </location>
</feature>
<dbReference type="RefSeq" id="WP_149688750.1">
    <property type="nucleotide sequence ID" value="NZ_SDPQ02000002.1"/>
</dbReference>
<sequence>MNQIDGTALAHTLIGAAAAIVVTLGITCVVAKRIGRHNVIDVAWGLMFCGAAVAAFVGSSGHGDDLRRWLLLVLTVAWGLRLAIHIGVRSRGHGEDPRYAKLLEGKGELGIILIVYVLQGGIAFFVALPVMVGSLTHGSVGVLAYAGVLLWVVGIAFEAIGDRQLAAYKADPDRGPVMDRGLWGWTRHPNYFGDACVWVGLFLVAAEHWPGVLTILSPALMVYLLAFGSGKRVLERHMAERPGYRAYMDRTSGFFPLPPRR</sequence>
<comment type="caution">
    <text evidence="2">The sequence shown here is derived from an EMBL/GenBank/DDBJ whole genome shotgun (WGS) entry which is preliminary data.</text>
</comment>
<feature type="transmembrane region" description="Helical" evidence="1">
    <location>
        <begin position="109"/>
        <end position="130"/>
    </location>
</feature>
<dbReference type="Proteomes" id="UP000380867">
    <property type="component" value="Unassembled WGS sequence"/>
</dbReference>
<feature type="transmembrane region" description="Helical" evidence="1">
    <location>
        <begin position="142"/>
        <end position="160"/>
    </location>
</feature>
<evidence type="ECO:0000256" key="1">
    <source>
        <dbReference type="SAM" id="Phobius"/>
    </source>
</evidence>
<dbReference type="Pfam" id="PF06966">
    <property type="entry name" value="DUF1295"/>
    <property type="match status" value="1"/>
</dbReference>
<dbReference type="AlphaFoldDB" id="A0A5M4FD78"/>
<keyword evidence="1" id="KW-1133">Transmembrane helix</keyword>
<dbReference type="PANTHER" id="PTHR32251:SF17">
    <property type="entry name" value="STEROID 5-ALPHA REDUCTASE C-TERMINAL DOMAIN-CONTAINING PROTEIN"/>
    <property type="match status" value="1"/>
</dbReference>
<dbReference type="Gene3D" id="1.20.120.1630">
    <property type="match status" value="1"/>
</dbReference>
<protein>
    <submittedName>
        <fullName evidence="2">DUF1295 domain-containing protein</fullName>
    </submittedName>
</protein>
<feature type="transmembrane region" description="Helical" evidence="1">
    <location>
        <begin position="69"/>
        <end position="88"/>
    </location>
</feature>
<dbReference type="GO" id="GO:0016020">
    <property type="term" value="C:membrane"/>
    <property type="evidence" value="ECO:0007669"/>
    <property type="project" value="TreeGrafter"/>
</dbReference>
<keyword evidence="1" id="KW-0472">Membrane</keyword>
<reference evidence="2" key="1">
    <citation type="submission" date="2019-09" db="EMBL/GenBank/DDBJ databases">
        <authorList>
            <person name="Li J."/>
        </authorList>
    </citation>
    <scope>NUCLEOTIDE SEQUENCE [LARGE SCALE GENOMIC DNA]</scope>
    <source>
        <strain evidence="2">JCM 14732</strain>
    </source>
</reference>
<dbReference type="EMBL" id="SDPQ02000002">
    <property type="protein sequence ID" value="KAA1397267.1"/>
    <property type="molecule type" value="Genomic_DNA"/>
</dbReference>
<dbReference type="PANTHER" id="PTHR32251">
    <property type="entry name" value="3-OXO-5-ALPHA-STEROID 4-DEHYDROGENASE"/>
    <property type="match status" value="1"/>
</dbReference>
<keyword evidence="3" id="KW-1185">Reference proteome</keyword>
<name>A0A5M4FD78_9ACTN</name>
<feature type="transmembrane region" description="Helical" evidence="1">
    <location>
        <begin position="38"/>
        <end position="57"/>
    </location>
</feature>
<feature type="transmembrane region" description="Helical" evidence="1">
    <location>
        <begin position="215"/>
        <end position="234"/>
    </location>
</feature>
<accession>A0A5M4FD78</accession>
<dbReference type="OrthoDB" id="9779233at2"/>